<dbReference type="InterPro" id="IPR041615">
    <property type="entry name" value="Desmoplakin_SH3"/>
</dbReference>
<dbReference type="GO" id="GO:0043588">
    <property type="term" value="P:skin development"/>
    <property type="evidence" value="ECO:0007669"/>
    <property type="project" value="TreeGrafter"/>
</dbReference>
<dbReference type="GO" id="GO:0098609">
    <property type="term" value="P:cell-cell adhesion"/>
    <property type="evidence" value="ECO:0007669"/>
    <property type="project" value="TreeGrafter"/>
</dbReference>
<feature type="coiled-coil region" evidence="4">
    <location>
        <begin position="381"/>
        <end position="440"/>
    </location>
</feature>
<protein>
    <submittedName>
        <fullName evidence="7">Uncharacterized protein</fullName>
    </submittedName>
</protein>
<dbReference type="InterPro" id="IPR041573">
    <property type="entry name" value="Desmoplakin_Spectrin-like"/>
</dbReference>
<dbReference type="InterPro" id="IPR043197">
    <property type="entry name" value="Plakin"/>
</dbReference>
<dbReference type="GO" id="GO:0005882">
    <property type="term" value="C:intermediate filament"/>
    <property type="evidence" value="ECO:0007669"/>
    <property type="project" value="TreeGrafter"/>
</dbReference>
<dbReference type="CDD" id="cd00176">
    <property type="entry name" value="SPEC"/>
    <property type="match status" value="1"/>
</dbReference>
<dbReference type="SUPFAM" id="SSF46966">
    <property type="entry name" value="Spectrin repeat"/>
    <property type="match status" value="2"/>
</dbReference>
<accession>A0AAD7S3R5</accession>
<sequence length="773" mass="88449">MSLYGSQRALNSMDRRASPRPDLIGGNYAYSRGEMYGGNGYAGEYAGGHNTYSYSKTSVGGGGGGGGGGYAGGHQLGAIHQRASLLHAQCQEYLKKAEIVLQSGGDPGRVAMEAEKYMSMSKEVIKQLKVCALDLRQMGQPSDSIIRSVELCQEQLRGVHYALNGTSQRKKSSLSWEDPGRSFHEAIAWIGQQKRLVETSPWGDTSEVIDQQIGNHSKFHSSIQRSTEVDRARDELVQKGDKAALNALEQEWDSLQKLSFSRTNQLRDLQKIIDEISQEIMWVNEREEEELMFDWGDKNIDVYIPRKQESYSKLMSELEEKEKHLNKLKHRVDGLLKNSHPAADKIEAYMDTLQTQWSWLLQITKCIQVHLKENAAYSQFFKEANETYSKLQKEHDNVRKKYTCDKSTPLESLLDLSRNLEKEKERIMENKRQVQHLVNKSKSIVRLRPRNPEEKSSSPTIVHALCDYIQDQKAIFKGNEGILKDNSQRSNVNLANKNEQYYEAILGIWSQLYINIKSLISWQYCLKDINHINSLTITMISKMRPEEYRSIIKSLESHYQEFQRHAQGSEMFGDDEKQQIETQYSGATTHYDKLVVELPVYIAKQEETKTTKTEVKVKVKQTLLTELQVLRQRLEAAESGLSQHLHLPLGEDGLVGCSQRLLQLESIDQDVDSIRDEYIKLKEKILRELEGMTDEDKSRFLRLELNLINQKLGSLEGYSSSYTQRVKTLMALLQALMQSDDVIKVYEARLTEKETTSLDPDEVEDYMTTLKVA</sequence>
<comment type="caution">
    <text evidence="7">The sequence shown here is derived from an EMBL/GenBank/DDBJ whole genome shotgun (WGS) entry which is preliminary data.</text>
</comment>
<dbReference type="GO" id="GO:0005198">
    <property type="term" value="F:structural molecule activity"/>
    <property type="evidence" value="ECO:0007669"/>
    <property type="project" value="TreeGrafter"/>
</dbReference>
<proteinExistence type="inferred from homology"/>
<gene>
    <name evidence="7" type="ORF">AAFF_G00031580</name>
</gene>
<comment type="similarity">
    <text evidence="1">Belongs to the plakin or cytolinker family.</text>
</comment>
<dbReference type="SMART" id="SM00150">
    <property type="entry name" value="SPEC"/>
    <property type="match status" value="2"/>
</dbReference>
<dbReference type="Pfam" id="PF18373">
    <property type="entry name" value="Spectrin_2"/>
    <property type="match status" value="1"/>
</dbReference>
<dbReference type="Pfam" id="PF17902">
    <property type="entry name" value="SH3_10"/>
    <property type="match status" value="1"/>
</dbReference>
<reference evidence="7" key="1">
    <citation type="journal article" date="2023" name="Science">
        <title>Genome structures resolve the early diversification of teleost fishes.</title>
        <authorList>
            <person name="Parey E."/>
            <person name="Louis A."/>
            <person name="Montfort J."/>
            <person name="Bouchez O."/>
            <person name="Roques C."/>
            <person name="Iampietro C."/>
            <person name="Lluch J."/>
            <person name="Castinel A."/>
            <person name="Donnadieu C."/>
            <person name="Desvignes T."/>
            <person name="Floi Bucao C."/>
            <person name="Jouanno E."/>
            <person name="Wen M."/>
            <person name="Mejri S."/>
            <person name="Dirks R."/>
            <person name="Jansen H."/>
            <person name="Henkel C."/>
            <person name="Chen W.J."/>
            <person name="Zahm M."/>
            <person name="Cabau C."/>
            <person name="Klopp C."/>
            <person name="Thompson A.W."/>
            <person name="Robinson-Rechavi M."/>
            <person name="Braasch I."/>
            <person name="Lecointre G."/>
            <person name="Bobe J."/>
            <person name="Postlethwait J.H."/>
            <person name="Berthelot C."/>
            <person name="Roest Crollius H."/>
            <person name="Guiguen Y."/>
        </authorList>
    </citation>
    <scope>NUCLEOTIDE SEQUENCE</scope>
    <source>
        <strain evidence="7">NC1722</strain>
    </source>
</reference>
<keyword evidence="2" id="KW-0597">Phosphoprotein</keyword>
<dbReference type="Gene3D" id="1.20.58.1060">
    <property type="match status" value="1"/>
</dbReference>
<dbReference type="InterPro" id="IPR018159">
    <property type="entry name" value="Spectrin/alpha-actinin"/>
</dbReference>
<dbReference type="GO" id="GO:0014704">
    <property type="term" value="C:intercalated disc"/>
    <property type="evidence" value="ECO:0007669"/>
    <property type="project" value="TreeGrafter"/>
</dbReference>
<dbReference type="Pfam" id="PF21019">
    <property type="entry name" value="Spectrin_3"/>
    <property type="match status" value="1"/>
</dbReference>
<evidence type="ECO:0000313" key="8">
    <source>
        <dbReference type="Proteomes" id="UP001221898"/>
    </source>
</evidence>
<evidence type="ECO:0000256" key="3">
    <source>
        <dbReference type="ARBA" id="ARBA00022737"/>
    </source>
</evidence>
<keyword evidence="8" id="KW-1185">Reference proteome</keyword>
<dbReference type="EMBL" id="JAINUG010000116">
    <property type="protein sequence ID" value="KAJ8395424.1"/>
    <property type="molecule type" value="Genomic_DNA"/>
</dbReference>
<feature type="coiled-coil region" evidence="4">
    <location>
        <begin position="664"/>
        <end position="695"/>
    </location>
</feature>
<evidence type="ECO:0000313" key="7">
    <source>
        <dbReference type="EMBL" id="KAJ8395424.1"/>
    </source>
</evidence>
<dbReference type="GO" id="GO:0005886">
    <property type="term" value="C:plasma membrane"/>
    <property type="evidence" value="ECO:0007669"/>
    <property type="project" value="TreeGrafter"/>
</dbReference>
<feature type="domain" description="Desmoplakin SH3" evidence="5">
    <location>
        <begin position="447"/>
        <end position="495"/>
    </location>
</feature>
<dbReference type="Gene3D" id="1.20.58.60">
    <property type="match status" value="2"/>
</dbReference>
<keyword evidence="3" id="KW-0677">Repeat</keyword>
<evidence type="ECO:0000256" key="2">
    <source>
        <dbReference type="ARBA" id="ARBA00022553"/>
    </source>
</evidence>
<name>A0AAD7S3R5_9TELE</name>
<dbReference type="PANTHER" id="PTHR23169">
    <property type="entry name" value="ENVOPLAKIN"/>
    <property type="match status" value="1"/>
</dbReference>
<dbReference type="GO" id="GO:0045104">
    <property type="term" value="P:intermediate filament cytoskeleton organization"/>
    <property type="evidence" value="ECO:0007669"/>
    <property type="project" value="InterPro"/>
</dbReference>
<evidence type="ECO:0000259" key="5">
    <source>
        <dbReference type="Pfam" id="PF17902"/>
    </source>
</evidence>
<dbReference type="Proteomes" id="UP001221898">
    <property type="component" value="Unassembled WGS sequence"/>
</dbReference>
<dbReference type="GO" id="GO:0005737">
    <property type="term" value="C:cytoplasm"/>
    <property type="evidence" value="ECO:0007669"/>
    <property type="project" value="TreeGrafter"/>
</dbReference>
<feature type="domain" description="Desmoplakin spectrin-like" evidence="6">
    <location>
        <begin position="520"/>
        <end position="596"/>
    </location>
</feature>
<dbReference type="AlphaFoldDB" id="A0AAD7S3R5"/>
<dbReference type="Pfam" id="PF21097">
    <property type="entry name" value="SR_plectin_7"/>
    <property type="match status" value="1"/>
</dbReference>
<evidence type="ECO:0000256" key="4">
    <source>
        <dbReference type="SAM" id="Coils"/>
    </source>
</evidence>
<keyword evidence="4" id="KW-0175">Coiled coil</keyword>
<dbReference type="PANTHER" id="PTHR23169:SF26">
    <property type="entry name" value="DESMOPLAKIN"/>
    <property type="match status" value="1"/>
</dbReference>
<organism evidence="7 8">
    <name type="scientific">Aldrovandia affinis</name>
    <dbReference type="NCBI Taxonomy" id="143900"/>
    <lineage>
        <taxon>Eukaryota</taxon>
        <taxon>Metazoa</taxon>
        <taxon>Chordata</taxon>
        <taxon>Craniata</taxon>
        <taxon>Vertebrata</taxon>
        <taxon>Euteleostomi</taxon>
        <taxon>Actinopterygii</taxon>
        <taxon>Neopterygii</taxon>
        <taxon>Teleostei</taxon>
        <taxon>Notacanthiformes</taxon>
        <taxon>Halosauridae</taxon>
        <taxon>Aldrovandia</taxon>
    </lineage>
</organism>
<evidence type="ECO:0000256" key="1">
    <source>
        <dbReference type="ARBA" id="ARBA00009109"/>
    </source>
</evidence>
<dbReference type="GO" id="GO:0042060">
    <property type="term" value="P:wound healing"/>
    <property type="evidence" value="ECO:0007669"/>
    <property type="project" value="TreeGrafter"/>
</dbReference>
<evidence type="ECO:0000259" key="6">
    <source>
        <dbReference type="Pfam" id="PF18373"/>
    </source>
</evidence>
<feature type="coiled-coil region" evidence="4">
    <location>
        <begin position="311"/>
        <end position="338"/>
    </location>
</feature>